<dbReference type="AlphaFoldDB" id="A0A0C9VSG1"/>
<dbReference type="InterPro" id="IPR021475">
    <property type="entry name" value="Pants/Emi1-like"/>
</dbReference>
<keyword evidence="2" id="KW-1185">Reference proteome</keyword>
<dbReference type="HOGENOM" id="CLU_131110_1_0_1"/>
<dbReference type="Proteomes" id="UP000054279">
    <property type="component" value="Unassembled WGS sequence"/>
</dbReference>
<organism evidence="1 2">
    <name type="scientific">Sphaerobolus stellatus (strain SS14)</name>
    <dbReference type="NCBI Taxonomy" id="990650"/>
    <lineage>
        <taxon>Eukaryota</taxon>
        <taxon>Fungi</taxon>
        <taxon>Dikarya</taxon>
        <taxon>Basidiomycota</taxon>
        <taxon>Agaricomycotina</taxon>
        <taxon>Agaricomycetes</taxon>
        <taxon>Phallomycetidae</taxon>
        <taxon>Geastrales</taxon>
        <taxon>Sphaerobolaceae</taxon>
        <taxon>Sphaerobolus</taxon>
    </lineage>
</organism>
<dbReference type="PANTHER" id="PTHR28052">
    <property type="entry name" value="UPF0545 PROTEIN C22ORF39"/>
    <property type="match status" value="1"/>
</dbReference>
<sequence>MPLDFNTAVQQEVAYISAIHPKPEDIPGCLSILDDFMRCNVLGSQLRSLYRYGEQAQCKHKFENFKFCLSLKALEEDERRTAWIQRKAEWWARRRVTKSSEDVWDIRSEPPKNYPPPIDPGIFEEIQSAVNNQEN</sequence>
<name>A0A0C9VSG1_SPHS4</name>
<dbReference type="EMBL" id="KN837140">
    <property type="protein sequence ID" value="KIJ40981.1"/>
    <property type="molecule type" value="Genomic_DNA"/>
</dbReference>
<dbReference type="Pfam" id="PF11326">
    <property type="entry name" value="PANTS-like"/>
    <property type="match status" value="1"/>
</dbReference>
<evidence type="ECO:0000313" key="1">
    <source>
        <dbReference type="EMBL" id="KIJ40981.1"/>
    </source>
</evidence>
<proteinExistence type="predicted"/>
<accession>A0A0C9VSG1</accession>
<reference evidence="1 2" key="1">
    <citation type="submission" date="2014-06" db="EMBL/GenBank/DDBJ databases">
        <title>Evolutionary Origins and Diversification of the Mycorrhizal Mutualists.</title>
        <authorList>
            <consortium name="DOE Joint Genome Institute"/>
            <consortium name="Mycorrhizal Genomics Consortium"/>
            <person name="Kohler A."/>
            <person name="Kuo A."/>
            <person name="Nagy L.G."/>
            <person name="Floudas D."/>
            <person name="Copeland A."/>
            <person name="Barry K.W."/>
            <person name="Cichocki N."/>
            <person name="Veneault-Fourrey C."/>
            <person name="LaButti K."/>
            <person name="Lindquist E.A."/>
            <person name="Lipzen A."/>
            <person name="Lundell T."/>
            <person name="Morin E."/>
            <person name="Murat C."/>
            <person name="Riley R."/>
            <person name="Ohm R."/>
            <person name="Sun H."/>
            <person name="Tunlid A."/>
            <person name="Henrissat B."/>
            <person name="Grigoriev I.V."/>
            <person name="Hibbett D.S."/>
            <person name="Martin F."/>
        </authorList>
    </citation>
    <scope>NUCLEOTIDE SEQUENCE [LARGE SCALE GENOMIC DNA]</scope>
    <source>
        <strain evidence="1 2">SS14</strain>
    </source>
</reference>
<gene>
    <name evidence="1" type="ORF">M422DRAFT_780619</name>
</gene>
<dbReference type="PANTHER" id="PTHR28052:SF1">
    <property type="entry name" value="UPF0545 PROTEIN C22ORF39"/>
    <property type="match status" value="1"/>
</dbReference>
<protein>
    <submittedName>
        <fullName evidence="1">Uncharacterized protein</fullName>
    </submittedName>
</protein>
<evidence type="ECO:0000313" key="2">
    <source>
        <dbReference type="Proteomes" id="UP000054279"/>
    </source>
</evidence>
<dbReference type="OrthoDB" id="2017405at2759"/>